<dbReference type="AlphaFoldDB" id="A0A915YFZ1"/>
<reference evidence="1" key="1">
    <citation type="submission" date="2022-09" db="EMBL/GenBank/DDBJ databases">
        <title>Aureispira anguillicida sp. nov., isolated from Leptocephalus of Japanese eel Anguilla japonica.</title>
        <authorList>
            <person name="Yuasa K."/>
            <person name="Mekata T."/>
            <person name="Ikunari K."/>
        </authorList>
    </citation>
    <scope>NUCLEOTIDE SEQUENCE</scope>
    <source>
        <strain evidence="1">EL160426</strain>
    </source>
</reference>
<proteinExistence type="predicted"/>
<dbReference type="EMBL" id="AP026867">
    <property type="protein sequence ID" value="BDS12337.1"/>
    <property type="molecule type" value="Genomic_DNA"/>
</dbReference>
<accession>A0A915YFZ1</accession>
<evidence type="ECO:0000313" key="2">
    <source>
        <dbReference type="Proteomes" id="UP001060919"/>
    </source>
</evidence>
<protein>
    <submittedName>
        <fullName evidence="1">Uncharacterized protein</fullName>
    </submittedName>
</protein>
<name>A0A915YFZ1_9BACT</name>
<dbReference type="RefSeq" id="WP_264793423.1">
    <property type="nucleotide sequence ID" value="NZ_AP026867.1"/>
</dbReference>
<sequence length="148" mass="16897">MLLELLLEQQKPQLKKDLEKVIEQLLTSIADSKQLNPFELVLKLSAKKGQAIGQIFTPQKKLLYDFDAGEEISGLFEHQLGRLPEIAKKAVLAKVGHQTISAQVAQSLEHGGAILVRYDKNYQLEYFQQLEKKLKRIDIDHFFANIKI</sequence>
<gene>
    <name evidence="1" type="ORF">AsAng_0030580</name>
</gene>
<dbReference type="Proteomes" id="UP001060919">
    <property type="component" value="Chromosome"/>
</dbReference>
<organism evidence="1 2">
    <name type="scientific">Aureispira anguillae</name>
    <dbReference type="NCBI Taxonomy" id="2864201"/>
    <lineage>
        <taxon>Bacteria</taxon>
        <taxon>Pseudomonadati</taxon>
        <taxon>Bacteroidota</taxon>
        <taxon>Saprospiria</taxon>
        <taxon>Saprospirales</taxon>
        <taxon>Saprospiraceae</taxon>
        <taxon>Aureispira</taxon>
    </lineage>
</organism>
<evidence type="ECO:0000313" key="1">
    <source>
        <dbReference type="EMBL" id="BDS12337.1"/>
    </source>
</evidence>
<keyword evidence="2" id="KW-1185">Reference proteome</keyword>
<dbReference type="KEGG" id="aup:AsAng_0030580"/>